<evidence type="ECO:0000259" key="1">
    <source>
        <dbReference type="PROSITE" id="PS51831"/>
    </source>
</evidence>
<evidence type="ECO:0000313" key="3">
    <source>
        <dbReference type="Proteomes" id="UP000031366"/>
    </source>
</evidence>
<dbReference type="InterPro" id="IPR006674">
    <property type="entry name" value="HD_domain"/>
</dbReference>
<dbReference type="Pfam" id="PF01966">
    <property type="entry name" value="HD"/>
    <property type="match status" value="1"/>
</dbReference>
<dbReference type="AlphaFoldDB" id="A0A0C1R3E1"/>
<keyword evidence="3" id="KW-1185">Reference proteome</keyword>
<accession>A0A0C1R3E1</accession>
<proteinExistence type="predicted"/>
<dbReference type="Gene3D" id="1.10.3210.10">
    <property type="entry name" value="Hypothetical protein af1432"/>
    <property type="match status" value="1"/>
</dbReference>
<gene>
    <name evidence="2" type="ORF">U732_3898</name>
</gene>
<dbReference type="OrthoDB" id="1669667at2"/>
<dbReference type="InterPro" id="IPR003607">
    <property type="entry name" value="HD/PDEase_dom"/>
</dbReference>
<organism evidence="2 3">
    <name type="scientific">Clostridium argentinense CDC 2741</name>
    <dbReference type="NCBI Taxonomy" id="1418104"/>
    <lineage>
        <taxon>Bacteria</taxon>
        <taxon>Bacillati</taxon>
        <taxon>Bacillota</taxon>
        <taxon>Clostridia</taxon>
        <taxon>Eubacteriales</taxon>
        <taxon>Clostridiaceae</taxon>
        <taxon>Clostridium</taxon>
    </lineage>
</organism>
<name>A0A0C1R3E1_9CLOT</name>
<reference evidence="2 3" key="1">
    <citation type="journal article" date="2015" name="Infect. Genet. Evol.">
        <title>Genomic sequences of six botulinum neurotoxin-producing strains representing three clostridial species illustrate the mobility and diversity of botulinum neurotoxin genes.</title>
        <authorList>
            <person name="Smith T.J."/>
            <person name="Hill K.K."/>
            <person name="Xie G."/>
            <person name="Foley B.T."/>
            <person name="Williamson C.H."/>
            <person name="Foster J.T."/>
            <person name="Johnson S.L."/>
            <person name="Chertkov O."/>
            <person name="Teshima H."/>
            <person name="Gibbons H.S."/>
            <person name="Johnsky L.A."/>
            <person name="Karavis M.A."/>
            <person name="Smith L.A."/>
        </authorList>
    </citation>
    <scope>NUCLEOTIDE SEQUENCE [LARGE SCALE GENOMIC DNA]</scope>
    <source>
        <strain evidence="2 3">CDC 2741</strain>
    </source>
</reference>
<dbReference type="SMART" id="SM00471">
    <property type="entry name" value="HDc"/>
    <property type="match status" value="1"/>
</dbReference>
<dbReference type="SUPFAM" id="SSF109604">
    <property type="entry name" value="HD-domain/PDEase-like"/>
    <property type="match status" value="1"/>
</dbReference>
<dbReference type="CDD" id="cd00077">
    <property type="entry name" value="HDc"/>
    <property type="match status" value="1"/>
</dbReference>
<evidence type="ECO:0000313" key="2">
    <source>
        <dbReference type="EMBL" id="KIE48037.1"/>
    </source>
</evidence>
<dbReference type="Proteomes" id="UP000031366">
    <property type="component" value="Unassembled WGS sequence"/>
</dbReference>
<dbReference type="STRING" id="29341.RSJ17_11630"/>
<dbReference type="PROSITE" id="PS51831">
    <property type="entry name" value="HD"/>
    <property type="match status" value="1"/>
</dbReference>
<sequence>MKNLIDNNVRINKVLNNKEFIKYTNELNKLEEERKFCRHGIDHSLDVARIMYIKALENNLGISKDIIYAAALLHDLGRVLQYKENIGHHEGSVIIAKNILVNCGYNESEIDEILMAIEKHREKNHETNLSKLLYSCDKLSRLCFNCNAINECYWNNEKKNMIITY</sequence>
<comment type="caution">
    <text evidence="2">The sequence shown here is derived from an EMBL/GenBank/DDBJ whole genome shotgun (WGS) entry which is preliminary data.</text>
</comment>
<dbReference type="EMBL" id="AYSO01000012">
    <property type="protein sequence ID" value="KIE48037.1"/>
    <property type="molecule type" value="Genomic_DNA"/>
</dbReference>
<dbReference type="RefSeq" id="WP_039630451.1">
    <property type="nucleotide sequence ID" value="NZ_AYSO01000012.1"/>
</dbReference>
<feature type="domain" description="HD" evidence="1">
    <location>
        <begin position="40"/>
        <end position="142"/>
    </location>
</feature>
<protein>
    <recommendedName>
        <fullName evidence="1">HD domain-containing protein</fullName>
    </recommendedName>
</protein>